<evidence type="ECO:0000313" key="10">
    <source>
        <dbReference type="Proteomes" id="UP001525021"/>
    </source>
</evidence>
<dbReference type="Pfam" id="PF00155">
    <property type="entry name" value="Aminotran_1_2"/>
    <property type="match status" value="1"/>
</dbReference>
<gene>
    <name evidence="9" type="ORF">NXZ79_03270</name>
</gene>
<dbReference type="GO" id="GO:0008483">
    <property type="term" value="F:transaminase activity"/>
    <property type="evidence" value="ECO:0007669"/>
    <property type="project" value="UniProtKB-KW"/>
</dbReference>
<keyword evidence="4" id="KW-0663">Pyridoxal phosphate</keyword>
<dbReference type="SUPFAM" id="SSF46785">
    <property type="entry name" value="Winged helix' DNA-binding domain"/>
    <property type="match status" value="1"/>
</dbReference>
<dbReference type="InterPro" id="IPR015422">
    <property type="entry name" value="PyrdxlP-dep_Trfase_small"/>
</dbReference>
<keyword evidence="3 9" id="KW-0032">Aminotransferase</keyword>
<dbReference type="Gene3D" id="1.10.10.10">
    <property type="entry name" value="Winged helix-like DNA-binding domain superfamily/Winged helix DNA-binding domain"/>
    <property type="match status" value="1"/>
</dbReference>
<evidence type="ECO:0000256" key="3">
    <source>
        <dbReference type="ARBA" id="ARBA00022576"/>
    </source>
</evidence>
<dbReference type="RefSeq" id="WP_012295996.1">
    <property type="nucleotide sequence ID" value="NZ_JANTOO010000005.1"/>
</dbReference>
<sequence>MKQGGQGLFNDFKMVDDRPVYVQLKDYVQDMIVKGHLLEHQKLPSTRELSKLLAVSRNTVLNAYAELEQDGIIYAVKGKGNFVGKVTTLKTSTIELDWKNRLNTATLLADEIDLVRQDIKWQKGMISFTSIAPEEKLFDVENFKRAFLTRMSLEGDIVLNYGYAKGYKPLIDYLLHYMEMKGVDISNKDILITNGFTEGLDILLSSIAKKSGRVLCENPTHHAALKLFRLHGLDIHGIDMRDDGIDMGQVEKTLAKMDYDFAYLIPSYHNPTGIVTSSEKRNAIFQLFSNFEIPIVEDGFNEELRYSSSHLAPLIAFSGSGNNIVYIGSFSKILFPGLRVGWILADKALIASLESMKRARTIHTSTLDQAVLYQYLQDGYFEKYLKKARSVYKKKYELARQASMQYIPFCKIRGDGGLHLFIELEEGIDARELLEKCYDKGVVFYPGDVFYTNGLGRNTFRLGFSRLSEEDIVRGIQIIGDTLRNDRRG</sequence>
<evidence type="ECO:0000313" key="9">
    <source>
        <dbReference type="EMBL" id="MCS1395063.1"/>
    </source>
</evidence>
<dbReference type="InterPro" id="IPR004839">
    <property type="entry name" value="Aminotransferase_I/II_large"/>
</dbReference>
<evidence type="ECO:0000259" key="8">
    <source>
        <dbReference type="PROSITE" id="PS50949"/>
    </source>
</evidence>
<dbReference type="CDD" id="cd07377">
    <property type="entry name" value="WHTH_GntR"/>
    <property type="match status" value="1"/>
</dbReference>
<dbReference type="Proteomes" id="UP001525021">
    <property type="component" value="Unassembled WGS sequence"/>
</dbReference>
<evidence type="ECO:0000256" key="7">
    <source>
        <dbReference type="ARBA" id="ARBA00023163"/>
    </source>
</evidence>
<accession>A0ABT2DJJ0</accession>
<dbReference type="PROSITE" id="PS50949">
    <property type="entry name" value="HTH_GNTR"/>
    <property type="match status" value="1"/>
</dbReference>
<comment type="cofactor">
    <cofactor evidence="1">
        <name>pyridoxal 5'-phosphate</name>
        <dbReference type="ChEBI" id="CHEBI:597326"/>
    </cofactor>
</comment>
<keyword evidence="7" id="KW-0804">Transcription</keyword>
<comment type="caution">
    <text evidence="9">The sequence shown here is derived from an EMBL/GenBank/DDBJ whole genome shotgun (WGS) entry which is preliminary data.</text>
</comment>
<dbReference type="InterPro" id="IPR015421">
    <property type="entry name" value="PyrdxlP-dep_Trfase_major"/>
</dbReference>
<dbReference type="SUPFAM" id="SSF53383">
    <property type="entry name" value="PLP-dependent transferases"/>
    <property type="match status" value="1"/>
</dbReference>
<evidence type="ECO:0000256" key="2">
    <source>
        <dbReference type="ARBA" id="ARBA00005384"/>
    </source>
</evidence>
<evidence type="ECO:0000256" key="6">
    <source>
        <dbReference type="ARBA" id="ARBA00023125"/>
    </source>
</evidence>
<dbReference type="InterPro" id="IPR036388">
    <property type="entry name" value="WH-like_DNA-bd_sf"/>
</dbReference>
<dbReference type="InterPro" id="IPR051446">
    <property type="entry name" value="HTH_trans_reg/aminotransferase"/>
</dbReference>
<comment type="similarity">
    <text evidence="2">In the C-terminal section; belongs to the class-I pyridoxal-phosphate-dependent aminotransferase family.</text>
</comment>
<dbReference type="Gene3D" id="3.40.640.10">
    <property type="entry name" value="Type I PLP-dependent aspartate aminotransferase-like (Major domain)"/>
    <property type="match status" value="1"/>
</dbReference>
<evidence type="ECO:0000256" key="4">
    <source>
        <dbReference type="ARBA" id="ARBA00022898"/>
    </source>
</evidence>
<name>A0ABT2DJJ0_9BACI</name>
<dbReference type="EMBL" id="JANTOO010000005">
    <property type="protein sequence ID" value="MCS1395063.1"/>
    <property type="molecule type" value="Genomic_DNA"/>
</dbReference>
<keyword evidence="10" id="KW-1185">Reference proteome</keyword>
<feature type="domain" description="HTH gntR-type" evidence="8">
    <location>
        <begin position="18"/>
        <end position="86"/>
    </location>
</feature>
<dbReference type="SMART" id="SM00345">
    <property type="entry name" value="HTH_GNTR"/>
    <property type="match status" value="1"/>
</dbReference>
<dbReference type="InterPro" id="IPR000524">
    <property type="entry name" value="Tscrpt_reg_HTH_GntR"/>
</dbReference>
<dbReference type="PRINTS" id="PR00035">
    <property type="entry name" value="HTHGNTR"/>
</dbReference>
<dbReference type="PANTHER" id="PTHR46577">
    <property type="entry name" value="HTH-TYPE TRANSCRIPTIONAL REGULATORY PROTEIN GABR"/>
    <property type="match status" value="1"/>
</dbReference>
<evidence type="ECO:0000256" key="1">
    <source>
        <dbReference type="ARBA" id="ARBA00001933"/>
    </source>
</evidence>
<keyword evidence="3 9" id="KW-0808">Transferase</keyword>
<reference evidence="9 10" key="1">
    <citation type="submission" date="2022-08" db="EMBL/GenBank/DDBJ databases">
        <title>Lysinibacillus sequencing.</title>
        <authorList>
            <person name="Dunlap C."/>
        </authorList>
    </citation>
    <scope>NUCLEOTIDE SEQUENCE [LARGE SCALE GENOMIC DNA]</scope>
    <source>
        <strain evidence="9 10">PB211</strain>
    </source>
</reference>
<dbReference type="InterPro" id="IPR015424">
    <property type="entry name" value="PyrdxlP-dep_Trfase"/>
</dbReference>
<evidence type="ECO:0000256" key="5">
    <source>
        <dbReference type="ARBA" id="ARBA00023015"/>
    </source>
</evidence>
<protein>
    <submittedName>
        <fullName evidence="9">PLP-dependent aminotransferase family protein</fullName>
    </submittedName>
</protein>
<dbReference type="Pfam" id="PF00392">
    <property type="entry name" value="GntR"/>
    <property type="match status" value="1"/>
</dbReference>
<organism evidence="9 10">
    <name type="scientific">Lysinibacillus pinottii</name>
    <dbReference type="NCBI Taxonomy" id="2973932"/>
    <lineage>
        <taxon>Bacteria</taxon>
        <taxon>Bacillati</taxon>
        <taxon>Bacillota</taxon>
        <taxon>Bacilli</taxon>
        <taxon>Bacillales</taxon>
        <taxon>Bacillaceae</taxon>
        <taxon>Lysinibacillus</taxon>
    </lineage>
</organism>
<dbReference type="PANTHER" id="PTHR46577:SF1">
    <property type="entry name" value="HTH-TYPE TRANSCRIPTIONAL REGULATORY PROTEIN GABR"/>
    <property type="match status" value="1"/>
</dbReference>
<keyword evidence="6" id="KW-0238">DNA-binding</keyword>
<dbReference type="CDD" id="cd00609">
    <property type="entry name" value="AAT_like"/>
    <property type="match status" value="1"/>
</dbReference>
<keyword evidence="5" id="KW-0805">Transcription regulation</keyword>
<dbReference type="Gene3D" id="3.90.1150.10">
    <property type="entry name" value="Aspartate Aminotransferase, domain 1"/>
    <property type="match status" value="1"/>
</dbReference>
<dbReference type="InterPro" id="IPR036390">
    <property type="entry name" value="WH_DNA-bd_sf"/>
</dbReference>
<proteinExistence type="inferred from homology"/>